<gene>
    <name evidence="2" type="ORF">SBAD_LOCUS2869</name>
</gene>
<dbReference type="AlphaFoldDB" id="A0A183IGX4"/>
<keyword evidence="1" id="KW-0472">Membrane</keyword>
<evidence type="ECO:0000256" key="1">
    <source>
        <dbReference type="SAM" id="Phobius"/>
    </source>
</evidence>
<keyword evidence="1" id="KW-1133">Transmembrane helix</keyword>
<dbReference type="EMBL" id="UZAM01007449">
    <property type="protein sequence ID" value="VDO99203.1"/>
    <property type="molecule type" value="Genomic_DNA"/>
</dbReference>
<name>A0A183IGX4_9BILA</name>
<evidence type="ECO:0000313" key="3">
    <source>
        <dbReference type="Proteomes" id="UP000270296"/>
    </source>
</evidence>
<proteinExistence type="predicted"/>
<sequence>MLRAHPPRNGCIILSTRLAEEQGFIISLNPAEWWSVNHSTCGARLIVCSVCFWRCPVDQQQSQQQLSQNSAPDRQAIRLPPTLESFSRVPPALRRHVRQTADRRKRMRTGRVTSLVSLIGIGIGIDSASVFTVFDQNTNCRHEDVRS</sequence>
<dbReference type="WBParaSite" id="SBAD_0000300801-mRNA-1">
    <property type="protein sequence ID" value="SBAD_0000300801-mRNA-1"/>
    <property type="gene ID" value="SBAD_0000300801"/>
</dbReference>
<protein>
    <submittedName>
        <fullName evidence="2 4">Uncharacterized protein</fullName>
    </submittedName>
</protein>
<reference evidence="2 3" key="2">
    <citation type="submission" date="2018-11" db="EMBL/GenBank/DDBJ databases">
        <authorList>
            <consortium name="Pathogen Informatics"/>
        </authorList>
    </citation>
    <scope>NUCLEOTIDE SEQUENCE [LARGE SCALE GENOMIC DNA]</scope>
</reference>
<evidence type="ECO:0000313" key="2">
    <source>
        <dbReference type="EMBL" id="VDO99203.1"/>
    </source>
</evidence>
<organism evidence="4">
    <name type="scientific">Soboliphyme baturini</name>
    <dbReference type="NCBI Taxonomy" id="241478"/>
    <lineage>
        <taxon>Eukaryota</taxon>
        <taxon>Metazoa</taxon>
        <taxon>Ecdysozoa</taxon>
        <taxon>Nematoda</taxon>
        <taxon>Enoplea</taxon>
        <taxon>Dorylaimia</taxon>
        <taxon>Dioctophymatida</taxon>
        <taxon>Dioctophymatoidea</taxon>
        <taxon>Soboliphymatidae</taxon>
        <taxon>Soboliphyme</taxon>
    </lineage>
</organism>
<accession>A0A183IGX4</accession>
<dbReference type="Proteomes" id="UP000270296">
    <property type="component" value="Unassembled WGS sequence"/>
</dbReference>
<evidence type="ECO:0000313" key="4">
    <source>
        <dbReference type="WBParaSite" id="SBAD_0000300801-mRNA-1"/>
    </source>
</evidence>
<keyword evidence="3" id="KW-1185">Reference proteome</keyword>
<reference evidence="4" key="1">
    <citation type="submission" date="2016-06" db="UniProtKB">
        <authorList>
            <consortium name="WormBaseParasite"/>
        </authorList>
    </citation>
    <scope>IDENTIFICATION</scope>
</reference>
<keyword evidence="1" id="KW-0812">Transmembrane</keyword>
<feature type="transmembrane region" description="Helical" evidence="1">
    <location>
        <begin position="112"/>
        <end position="134"/>
    </location>
</feature>